<keyword evidence="4" id="KW-0274">FAD</keyword>
<keyword evidence="5" id="KW-0560">Oxidoreductase</keyword>
<accession>A0A7W0HMG8</accession>
<dbReference type="InterPro" id="IPR036250">
    <property type="entry name" value="AcylCo_DH-like_C"/>
</dbReference>
<dbReference type="GO" id="GO:0050660">
    <property type="term" value="F:flavin adenine dinucleotide binding"/>
    <property type="evidence" value="ECO:0007669"/>
    <property type="project" value="InterPro"/>
</dbReference>
<evidence type="ECO:0000313" key="9">
    <source>
        <dbReference type="Proteomes" id="UP000530928"/>
    </source>
</evidence>
<gene>
    <name evidence="8" type="ORF">HNR30_000063</name>
</gene>
<evidence type="ECO:0000259" key="7">
    <source>
        <dbReference type="Pfam" id="PF02771"/>
    </source>
</evidence>
<dbReference type="EMBL" id="JACDUR010000001">
    <property type="protein sequence ID" value="MBA2888728.1"/>
    <property type="molecule type" value="Genomic_DNA"/>
</dbReference>
<dbReference type="Gene3D" id="1.20.140.10">
    <property type="entry name" value="Butyryl-CoA Dehydrogenase, subunit A, domain 3"/>
    <property type="match status" value="1"/>
</dbReference>
<comment type="caution">
    <text evidence="8">The sequence shown here is derived from an EMBL/GenBank/DDBJ whole genome shotgun (WGS) entry which is preliminary data.</text>
</comment>
<dbReference type="AlphaFoldDB" id="A0A7W0HMG8"/>
<evidence type="ECO:0000256" key="4">
    <source>
        <dbReference type="ARBA" id="ARBA00022827"/>
    </source>
</evidence>
<dbReference type="GO" id="GO:0003995">
    <property type="term" value="F:acyl-CoA dehydrogenase activity"/>
    <property type="evidence" value="ECO:0007669"/>
    <property type="project" value="TreeGrafter"/>
</dbReference>
<keyword evidence="9" id="KW-1185">Reference proteome</keyword>
<evidence type="ECO:0000313" key="8">
    <source>
        <dbReference type="EMBL" id="MBA2888728.1"/>
    </source>
</evidence>
<dbReference type="PANTHER" id="PTHR43884:SF20">
    <property type="entry name" value="ACYL-COA DEHYDROGENASE FADE28"/>
    <property type="match status" value="1"/>
</dbReference>
<reference evidence="8 9" key="1">
    <citation type="submission" date="2020-07" db="EMBL/GenBank/DDBJ databases">
        <title>Genomic Encyclopedia of Type Strains, Phase IV (KMG-IV): sequencing the most valuable type-strain genomes for metagenomic binning, comparative biology and taxonomic classification.</title>
        <authorList>
            <person name="Goeker M."/>
        </authorList>
    </citation>
    <scope>NUCLEOTIDE SEQUENCE [LARGE SCALE GENOMIC DNA]</scope>
    <source>
        <strain evidence="8 9">DSM 45533</strain>
    </source>
</reference>
<feature type="domain" description="Acyl-CoA dehydrogenase/oxidase C-terminal" evidence="6">
    <location>
        <begin position="179"/>
        <end position="307"/>
    </location>
</feature>
<evidence type="ECO:0000256" key="2">
    <source>
        <dbReference type="ARBA" id="ARBA00009347"/>
    </source>
</evidence>
<dbReference type="InterPro" id="IPR013786">
    <property type="entry name" value="AcylCoA_DH/ox_N"/>
</dbReference>
<dbReference type="PANTHER" id="PTHR43884">
    <property type="entry name" value="ACYL-COA DEHYDROGENASE"/>
    <property type="match status" value="1"/>
</dbReference>
<dbReference type="Pfam" id="PF00441">
    <property type="entry name" value="Acyl-CoA_dh_1"/>
    <property type="match status" value="1"/>
</dbReference>
<dbReference type="InterPro" id="IPR009075">
    <property type="entry name" value="AcylCo_DH/oxidase_C"/>
</dbReference>
<evidence type="ECO:0000259" key="6">
    <source>
        <dbReference type="Pfam" id="PF00441"/>
    </source>
</evidence>
<protein>
    <submittedName>
        <fullName evidence="8">Alkylation response protein AidB-like acyl-CoA dehydrogenase</fullName>
    </submittedName>
</protein>
<dbReference type="InterPro" id="IPR037069">
    <property type="entry name" value="AcylCoA_DH/ox_N_sf"/>
</dbReference>
<evidence type="ECO:0000256" key="3">
    <source>
        <dbReference type="ARBA" id="ARBA00022630"/>
    </source>
</evidence>
<dbReference type="Pfam" id="PF02771">
    <property type="entry name" value="Acyl-CoA_dh_N"/>
    <property type="match status" value="1"/>
</dbReference>
<dbReference type="Proteomes" id="UP000530928">
    <property type="component" value="Unassembled WGS sequence"/>
</dbReference>
<proteinExistence type="inferred from homology"/>
<organism evidence="8 9">
    <name type="scientific">Nonomuraea soli</name>
    <dbReference type="NCBI Taxonomy" id="1032476"/>
    <lineage>
        <taxon>Bacteria</taxon>
        <taxon>Bacillati</taxon>
        <taxon>Actinomycetota</taxon>
        <taxon>Actinomycetes</taxon>
        <taxon>Streptosporangiales</taxon>
        <taxon>Streptosporangiaceae</taxon>
        <taxon>Nonomuraea</taxon>
    </lineage>
</organism>
<comment type="similarity">
    <text evidence="2">Belongs to the acyl-CoA dehydrogenase family.</text>
</comment>
<dbReference type="SUPFAM" id="SSF47203">
    <property type="entry name" value="Acyl-CoA dehydrogenase C-terminal domain-like"/>
    <property type="match status" value="1"/>
</dbReference>
<dbReference type="SUPFAM" id="SSF56645">
    <property type="entry name" value="Acyl-CoA dehydrogenase NM domain-like"/>
    <property type="match status" value="1"/>
</dbReference>
<dbReference type="Gene3D" id="1.10.540.10">
    <property type="entry name" value="Acyl-CoA dehydrogenase/oxidase, N-terminal domain"/>
    <property type="match status" value="1"/>
</dbReference>
<keyword evidence="3" id="KW-0285">Flavoprotein</keyword>
<dbReference type="RefSeq" id="WP_181607020.1">
    <property type="nucleotide sequence ID" value="NZ_BAABAM010000001.1"/>
</dbReference>
<evidence type="ECO:0000256" key="1">
    <source>
        <dbReference type="ARBA" id="ARBA00001974"/>
    </source>
</evidence>
<name>A0A7W0HMG8_9ACTN</name>
<comment type="cofactor">
    <cofactor evidence="1">
        <name>FAD</name>
        <dbReference type="ChEBI" id="CHEBI:57692"/>
    </cofactor>
</comment>
<feature type="domain" description="Acyl-CoA dehydrogenase/oxidase N-terminal" evidence="7">
    <location>
        <begin position="29"/>
        <end position="81"/>
    </location>
</feature>
<sequence>MNFTFTDDQADFGLVVRDVLAGCRDDRGAAAWQRLGTLGFFGMLVDDSRGGLGLRLADALPALEETGRAAMPGPVVDTAVAGALLLDGPELDKLAAGALRVAVADSASTAADADLADVIVAWPRVASRDAVSSQAPQLRVRLEPRPGIDPARPLFTVTLDGDTRELTGSAVTAWRAATVATAAQLIGAARHLLDTTVAYARERTQFGRAIGGFQAVKHRLADVAIAVEFAAPLVHRAALSYELPSGERDVSAAKAAANDAARLAAEAALQVHGAIGYTHELELRHWLTRVWSWSAAYGTSATHRARVRALVREVPRWP</sequence>
<evidence type="ECO:0000256" key="5">
    <source>
        <dbReference type="ARBA" id="ARBA00023002"/>
    </source>
</evidence>
<dbReference type="InterPro" id="IPR009100">
    <property type="entry name" value="AcylCoA_DH/oxidase_NM_dom_sf"/>
</dbReference>